<evidence type="ECO:0000259" key="6">
    <source>
        <dbReference type="SMART" id="SM00062"/>
    </source>
</evidence>
<reference evidence="8" key="1">
    <citation type="submission" date="2018-07" db="EMBL/GenBank/DDBJ databases">
        <title>Genome sequencing of Paracoccus sp. SC2-6.</title>
        <authorList>
            <person name="Heo J."/>
            <person name="Kim S.-J."/>
            <person name="Kwon S.-W."/>
        </authorList>
    </citation>
    <scope>NUCLEOTIDE SEQUENCE [LARGE SCALE GENOMIC DNA]</scope>
    <source>
        <strain evidence="8">SC2-6</strain>
    </source>
</reference>
<evidence type="ECO:0000256" key="3">
    <source>
        <dbReference type="ARBA" id="ARBA00022729"/>
    </source>
</evidence>
<organism evidence="7 8">
    <name type="scientific">Paracoccus suum</name>
    <dbReference type="NCBI Taxonomy" id="2259340"/>
    <lineage>
        <taxon>Bacteria</taxon>
        <taxon>Pseudomonadati</taxon>
        <taxon>Pseudomonadota</taxon>
        <taxon>Alphaproteobacteria</taxon>
        <taxon>Rhodobacterales</taxon>
        <taxon>Paracoccaceae</taxon>
        <taxon>Paracoccus</taxon>
    </lineage>
</organism>
<accession>A0A344PN03</accession>
<dbReference type="AlphaFoldDB" id="A0A344PN03"/>
<dbReference type="RefSeq" id="WP_114077075.1">
    <property type="nucleotide sequence ID" value="NZ_CP030918.1"/>
</dbReference>
<feature type="signal peptide" evidence="5">
    <location>
        <begin position="1"/>
        <end position="25"/>
    </location>
</feature>
<evidence type="ECO:0000256" key="5">
    <source>
        <dbReference type="SAM" id="SignalP"/>
    </source>
</evidence>
<keyword evidence="2" id="KW-0813">Transport</keyword>
<feature type="chain" id="PRO_5016897582" evidence="5">
    <location>
        <begin position="26"/>
        <end position="260"/>
    </location>
</feature>
<dbReference type="GO" id="GO:0030288">
    <property type="term" value="C:outer membrane-bounded periplasmic space"/>
    <property type="evidence" value="ECO:0007669"/>
    <property type="project" value="TreeGrafter"/>
</dbReference>
<proteinExistence type="inferred from homology"/>
<dbReference type="InterPro" id="IPR051455">
    <property type="entry name" value="Bact_solute-bind_prot3"/>
</dbReference>
<dbReference type="Proteomes" id="UP000252023">
    <property type="component" value="Chromosome"/>
</dbReference>
<dbReference type="PANTHER" id="PTHR30085:SF6">
    <property type="entry name" value="ABC TRANSPORTER GLUTAMINE-BINDING PROTEIN GLNH"/>
    <property type="match status" value="1"/>
</dbReference>
<comment type="similarity">
    <text evidence="1 4">Belongs to the bacterial solute-binding protein 3 family.</text>
</comment>
<dbReference type="Gene3D" id="3.40.190.10">
    <property type="entry name" value="Periplasmic binding protein-like II"/>
    <property type="match status" value="2"/>
</dbReference>
<dbReference type="GO" id="GO:0006865">
    <property type="term" value="P:amino acid transport"/>
    <property type="evidence" value="ECO:0007669"/>
    <property type="project" value="TreeGrafter"/>
</dbReference>
<evidence type="ECO:0000256" key="2">
    <source>
        <dbReference type="ARBA" id="ARBA00022448"/>
    </source>
</evidence>
<dbReference type="Pfam" id="PF00497">
    <property type="entry name" value="SBP_bac_3"/>
    <property type="match status" value="1"/>
</dbReference>
<dbReference type="GO" id="GO:0005576">
    <property type="term" value="C:extracellular region"/>
    <property type="evidence" value="ECO:0007669"/>
    <property type="project" value="TreeGrafter"/>
</dbReference>
<protein>
    <submittedName>
        <fullName evidence="7">Amino acid ABC transporter substrate-binding protein</fullName>
    </submittedName>
</protein>
<sequence length="260" mass="27667">MNRRQLFRVAVTAMALSGLGAFAHADTVANLKSAGKMRVAVLQDYPPFGSVGPDMKPLGLDVDLANMIAEKLGVTAEFVPVSAPNRIPYLQTGKVDVIIASLGKNAEREKVVEYSKPYAMTFNGVFGPPDVKVSGPEDLSGKSLAVTRGSTQDLIISDLVPKDAELKRFEDSTGTQAAYMSGQADLFVTGNITAFMVAKDAKRPLETKFKLNDEGAYVGAVKGDTAFISAINEAIDALKADGKLNELSEKWLGEPAPANL</sequence>
<evidence type="ECO:0000313" key="7">
    <source>
        <dbReference type="EMBL" id="AXC50758.1"/>
    </source>
</evidence>
<dbReference type="PANTHER" id="PTHR30085">
    <property type="entry name" value="AMINO ACID ABC TRANSPORTER PERMEASE"/>
    <property type="match status" value="1"/>
</dbReference>
<evidence type="ECO:0000256" key="4">
    <source>
        <dbReference type="RuleBase" id="RU003744"/>
    </source>
</evidence>
<dbReference type="OrthoDB" id="6192933at2"/>
<keyword evidence="3 5" id="KW-0732">Signal</keyword>
<evidence type="ECO:0000313" key="8">
    <source>
        <dbReference type="Proteomes" id="UP000252023"/>
    </source>
</evidence>
<gene>
    <name evidence="7" type="ORF">DRW48_14685</name>
</gene>
<evidence type="ECO:0000256" key="1">
    <source>
        <dbReference type="ARBA" id="ARBA00010333"/>
    </source>
</evidence>
<dbReference type="InterPro" id="IPR001638">
    <property type="entry name" value="Solute-binding_3/MltF_N"/>
</dbReference>
<dbReference type="PROSITE" id="PS01039">
    <property type="entry name" value="SBP_BACTERIAL_3"/>
    <property type="match status" value="1"/>
</dbReference>
<dbReference type="KEGG" id="pars:DRW48_14685"/>
<dbReference type="SUPFAM" id="SSF53850">
    <property type="entry name" value="Periplasmic binding protein-like II"/>
    <property type="match status" value="1"/>
</dbReference>
<dbReference type="EMBL" id="CP030918">
    <property type="protein sequence ID" value="AXC50758.1"/>
    <property type="molecule type" value="Genomic_DNA"/>
</dbReference>
<keyword evidence="8" id="KW-1185">Reference proteome</keyword>
<dbReference type="SMART" id="SM00062">
    <property type="entry name" value="PBPb"/>
    <property type="match status" value="1"/>
</dbReference>
<feature type="domain" description="Solute-binding protein family 3/N-terminal" evidence="6">
    <location>
        <begin position="36"/>
        <end position="255"/>
    </location>
</feature>
<name>A0A344PN03_9RHOB</name>
<dbReference type="InterPro" id="IPR018313">
    <property type="entry name" value="SBP_3_CS"/>
</dbReference>